<dbReference type="RefSeq" id="WP_345517072.1">
    <property type="nucleotide sequence ID" value="NZ_BAAAXD010000043.1"/>
</dbReference>
<dbReference type="Proteomes" id="UP001589710">
    <property type="component" value="Unassembled WGS sequence"/>
</dbReference>
<dbReference type="InterPro" id="IPR045729">
    <property type="entry name" value="DUF6083"/>
</dbReference>
<dbReference type="EMBL" id="JBHMCG010000128">
    <property type="protein sequence ID" value="MFB9576315.1"/>
    <property type="molecule type" value="Genomic_DNA"/>
</dbReference>
<protein>
    <submittedName>
        <fullName evidence="2">DUF6083 domain-containing protein</fullName>
    </submittedName>
</protein>
<proteinExistence type="predicted"/>
<sequence>MGDTGTPQTAQEWAELQQAADYEQALADGAIPGPEPGPACPDCGLAGDIHPTYYRCWIRLEPEDPEPLAAHTVPPRQRWSLDPNGTAWNSQDDEPHPAQTCRISHHIVCPRAERPDLVLWLTARTAANEACAALLPPQLRMQGDAA</sequence>
<dbReference type="Pfam" id="PF19561">
    <property type="entry name" value="DUF6083"/>
    <property type="match status" value="1"/>
</dbReference>
<reference evidence="2 3" key="1">
    <citation type="submission" date="2024-09" db="EMBL/GenBank/DDBJ databases">
        <authorList>
            <person name="Sun Q."/>
            <person name="Mori K."/>
        </authorList>
    </citation>
    <scope>NUCLEOTIDE SEQUENCE [LARGE SCALE GENOMIC DNA]</scope>
    <source>
        <strain evidence="2 3">JCM 3331</strain>
    </source>
</reference>
<gene>
    <name evidence="2" type="ORF">ACFFTL_29525</name>
</gene>
<keyword evidence="3" id="KW-1185">Reference proteome</keyword>
<evidence type="ECO:0000256" key="1">
    <source>
        <dbReference type="SAM" id="MobiDB-lite"/>
    </source>
</evidence>
<comment type="caution">
    <text evidence="2">The sequence shown here is derived from an EMBL/GenBank/DDBJ whole genome shotgun (WGS) entry which is preliminary data.</text>
</comment>
<accession>A0ABV5REL5</accession>
<evidence type="ECO:0000313" key="2">
    <source>
        <dbReference type="EMBL" id="MFB9576315.1"/>
    </source>
</evidence>
<organism evidence="2 3">
    <name type="scientific">Streptomyces yanii</name>
    <dbReference type="NCBI Taxonomy" id="78510"/>
    <lineage>
        <taxon>Bacteria</taxon>
        <taxon>Bacillati</taxon>
        <taxon>Actinomycetota</taxon>
        <taxon>Actinomycetes</taxon>
        <taxon>Kitasatosporales</taxon>
        <taxon>Streptomycetaceae</taxon>
        <taxon>Streptomyces</taxon>
    </lineage>
</organism>
<feature type="region of interest" description="Disordered" evidence="1">
    <location>
        <begin position="68"/>
        <end position="97"/>
    </location>
</feature>
<evidence type="ECO:0000313" key="3">
    <source>
        <dbReference type="Proteomes" id="UP001589710"/>
    </source>
</evidence>
<name>A0ABV5REL5_9ACTN</name>